<protein>
    <submittedName>
        <fullName evidence="2">Uncharacterized protein</fullName>
    </submittedName>
</protein>
<evidence type="ECO:0000256" key="1">
    <source>
        <dbReference type="SAM" id="MobiDB-lite"/>
    </source>
</evidence>
<evidence type="ECO:0000313" key="2">
    <source>
        <dbReference type="EMBL" id="ETO58612.1"/>
    </source>
</evidence>
<evidence type="ECO:0000313" key="3">
    <source>
        <dbReference type="Proteomes" id="UP000028582"/>
    </source>
</evidence>
<accession>A0A080YW51</accession>
<reference evidence="2 3" key="1">
    <citation type="submission" date="2013-11" db="EMBL/GenBank/DDBJ databases">
        <title>The Genome Sequence of Phytophthora parasitica P1976.</title>
        <authorList>
            <consortium name="The Broad Institute Genomics Platform"/>
            <person name="Russ C."/>
            <person name="Tyler B."/>
            <person name="Panabieres F."/>
            <person name="Shan W."/>
            <person name="Tripathy S."/>
            <person name="Grunwald N."/>
            <person name="Machado M."/>
            <person name="Johnson C.S."/>
            <person name="Walker B."/>
            <person name="Young S."/>
            <person name="Zeng Q."/>
            <person name="Gargeya S."/>
            <person name="Fitzgerald M."/>
            <person name="Haas B."/>
            <person name="Abouelleil A."/>
            <person name="Allen A.W."/>
            <person name="Alvarado L."/>
            <person name="Arachchi H.M."/>
            <person name="Berlin A.M."/>
            <person name="Chapman S.B."/>
            <person name="Gainer-Dewar J."/>
            <person name="Goldberg J."/>
            <person name="Griggs A."/>
            <person name="Gujja S."/>
            <person name="Hansen M."/>
            <person name="Howarth C."/>
            <person name="Imamovic A."/>
            <person name="Ireland A."/>
            <person name="Larimer J."/>
            <person name="McCowan C."/>
            <person name="Murphy C."/>
            <person name="Pearson M."/>
            <person name="Poon T.W."/>
            <person name="Priest M."/>
            <person name="Roberts A."/>
            <person name="Saif S."/>
            <person name="Shea T."/>
            <person name="Sisk P."/>
            <person name="Sykes S."/>
            <person name="Wortman J."/>
            <person name="Nusbaum C."/>
            <person name="Birren B."/>
        </authorList>
    </citation>
    <scope>NUCLEOTIDE SEQUENCE [LARGE SCALE GENOMIC DNA]</scope>
    <source>
        <strain evidence="2 3">P1976</strain>
    </source>
</reference>
<feature type="non-terminal residue" evidence="2">
    <location>
        <position position="1"/>
    </location>
</feature>
<sequence length="117" mass="13310">THADMNPSLDQEQEHRDGELEGTWADELQIAALLIRKRQDAAVQAYGNVLQARRRMEEVENLLHSNTLSLHVALGCVPPELRVINASSIENDVRFAREKYRQSQDHLMRCGDCESSL</sequence>
<organism evidence="2 3">
    <name type="scientific">Phytophthora nicotianae P1976</name>
    <dbReference type="NCBI Taxonomy" id="1317066"/>
    <lineage>
        <taxon>Eukaryota</taxon>
        <taxon>Sar</taxon>
        <taxon>Stramenopiles</taxon>
        <taxon>Oomycota</taxon>
        <taxon>Peronosporomycetes</taxon>
        <taxon>Peronosporales</taxon>
        <taxon>Peronosporaceae</taxon>
        <taxon>Phytophthora</taxon>
    </lineage>
</organism>
<dbReference type="Proteomes" id="UP000028582">
    <property type="component" value="Unassembled WGS sequence"/>
</dbReference>
<comment type="caution">
    <text evidence="2">The sequence shown here is derived from an EMBL/GenBank/DDBJ whole genome shotgun (WGS) entry which is preliminary data.</text>
</comment>
<gene>
    <name evidence="2" type="ORF">F444_23008</name>
</gene>
<name>A0A080YW51_PHYNI</name>
<feature type="region of interest" description="Disordered" evidence="1">
    <location>
        <begin position="1"/>
        <end position="21"/>
    </location>
</feature>
<proteinExistence type="predicted"/>
<dbReference type="AlphaFoldDB" id="A0A080YW51"/>
<dbReference type="EMBL" id="ANJA01005007">
    <property type="protein sequence ID" value="ETO58612.1"/>
    <property type="molecule type" value="Genomic_DNA"/>
</dbReference>